<gene>
    <name evidence="1" type="ORF">Q5741_15310</name>
</gene>
<keyword evidence="2" id="KW-1185">Reference proteome</keyword>
<comment type="caution">
    <text evidence="1">The sequence shown here is derived from an EMBL/GenBank/DDBJ whole genome shotgun (WGS) entry which is preliminary data.</text>
</comment>
<name>A0ABT9CGK8_9BACL</name>
<proteinExistence type="predicted"/>
<protein>
    <submittedName>
        <fullName evidence="1">Uncharacterized protein</fullName>
    </submittedName>
</protein>
<evidence type="ECO:0000313" key="1">
    <source>
        <dbReference type="EMBL" id="MDO7907779.1"/>
    </source>
</evidence>
<dbReference type="Proteomes" id="UP001240171">
    <property type="component" value="Unassembled WGS sequence"/>
</dbReference>
<organism evidence="1 2">
    <name type="scientific">Paenibacillus lacisoli</name>
    <dbReference type="NCBI Taxonomy" id="3064525"/>
    <lineage>
        <taxon>Bacteria</taxon>
        <taxon>Bacillati</taxon>
        <taxon>Bacillota</taxon>
        <taxon>Bacilli</taxon>
        <taxon>Bacillales</taxon>
        <taxon>Paenibacillaceae</taxon>
        <taxon>Paenibacillus</taxon>
    </lineage>
</organism>
<sequence length="225" mass="25457">MMTAWQGLNLPNPADLKVRMRKLAALDILLCDEDWLRVHRYDAAWQPGLELACIDNGAGDQMFVLFSEIGTIIQGFDHESSLSPHVQKDGCIWPGMYDGMPDSLFRLLQQHSDELGGEDVTFCLWRRVEDHAWLCGTLRDLDEQEALQAGGADFLFGYLGETSRDYIDWAQDYYGLEHDLPLVSVSRIFGGEAVDEQLIADLHPERDADAAMRELQVMGWPVQPD</sequence>
<dbReference type="EMBL" id="JAUQTB010000009">
    <property type="protein sequence ID" value="MDO7907779.1"/>
    <property type="molecule type" value="Genomic_DNA"/>
</dbReference>
<accession>A0ABT9CGK8</accession>
<evidence type="ECO:0000313" key="2">
    <source>
        <dbReference type="Proteomes" id="UP001240171"/>
    </source>
</evidence>
<reference evidence="1 2" key="1">
    <citation type="submission" date="2023-07" db="EMBL/GenBank/DDBJ databases">
        <title>Paenibacillus sp. JX-17 nov. isolated from soil.</title>
        <authorList>
            <person name="Wan Y."/>
            <person name="Liu B."/>
        </authorList>
    </citation>
    <scope>NUCLEOTIDE SEQUENCE [LARGE SCALE GENOMIC DNA]</scope>
    <source>
        <strain evidence="1 2">JX-17</strain>
    </source>
</reference>